<proteinExistence type="predicted"/>
<dbReference type="EMBL" id="LR797113">
    <property type="protein sequence ID" value="CAB4187760.1"/>
    <property type="molecule type" value="Genomic_DNA"/>
</dbReference>
<sequence length="66" mass="7107">MSLPGLTPPKIDKATKQAQEAQRAAEAERTRQLKEEQLARTKGDLSGSGIRSLITSSGGGYGRNFF</sequence>
<protein>
    <submittedName>
        <fullName evidence="2">Uncharacterized protein</fullName>
    </submittedName>
</protein>
<organism evidence="2">
    <name type="scientific">uncultured Caudovirales phage</name>
    <dbReference type="NCBI Taxonomy" id="2100421"/>
    <lineage>
        <taxon>Viruses</taxon>
        <taxon>Duplodnaviria</taxon>
        <taxon>Heunggongvirae</taxon>
        <taxon>Uroviricota</taxon>
        <taxon>Caudoviricetes</taxon>
        <taxon>Peduoviridae</taxon>
        <taxon>Maltschvirus</taxon>
        <taxon>Maltschvirus maltsch</taxon>
    </lineage>
</organism>
<name>A0A6J5QT44_9CAUD</name>
<evidence type="ECO:0000256" key="1">
    <source>
        <dbReference type="SAM" id="MobiDB-lite"/>
    </source>
</evidence>
<feature type="compositionally biased region" description="Gly residues" evidence="1">
    <location>
        <begin position="57"/>
        <end position="66"/>
    </location>
</feature>
<reference evidence="2" key="1">
    <citation type="submission" date="2020-05" db="EMBL/GenBank/DDBJ databases">
        <authorList>
            <person name="Chiriac C."/>
            <person name="Salcher M."/>
            <person name="Ghai R."/>
            <person name="Kavagutti S V."/>
        </authorList>
    </citation>
    <scope>NUCLEOTIDE SEQUENCE</scope>
</reference>
<gene>
    <name evidence="2" type="ORF">UFOVP1167_19</name>
</gene>
<feature type="region of interest" description="Disordered" evidence="1">
    <location>
        <begin position="1"/>
        <end position="66"/>
    </location>
</feature>
<feature type="compositionally biased region" description="Basic and acidic residues" evidence="1">
    <location>
        <begin position="23"/>
        <end position="43"/>
    </location>
</feature>
<evidence type="ECO:0000313" key="2">
    <source>
        <dbReference type="EMBL" id="CAB4187760.1"/>
    </source>
</evidence>
<accession>A0A6J5QT44</accession>